<evidence type="ECO:0000313" key="10">
    <source>
        <dbReference type="Proteomes" id="UP000570595"/>
    </source>
</evidence>
<dbReference type="Pfam" id="PF00450">
    <property type="entry name" value="Peptidase_S10"/>
    <property type="match status" value="2"/>
</dbReference>
<dbReference type="GO" id="GO:0004185">
    <property type="term" value="F:serine-type carboxypeptidase activity"/>
    <property type="evidence" value="ECO:0007669"/>
    <property type="project" value="UniProtKB-UniRule"/>
</dbReference>
<dbReference type="InterPro" id="IPR029058">
    <property type="entry name" value="AB_hydrolase_fold"/>
</dbReference>
<evidence type="ECO:0000313" key="8">
    <source>
        <dbReference type="EMBL" id="KAF4650648.1"/>
    </source>
</evidence>
<dbReference type="EC" id="3.4.16.-" evidence="7"/>
<evidence type="ECO:0000313" key="9">
    <source>
        <dbReference type="EMBL" id="KAF4651752.1"/>
    </source>
</evidence>
<keyword evidence="3 7" id="KW-0645">Protease</keyword>
<evidence type="ECO:0000256" key="5">
    <source>
        <dbReference type="ARBA" id="ARBA00022801"/>
    </source>
</evidence>
<evidence type="ECO:0000256" key="1">
    <source>
        <dbReference type="ARBA" id="ARBA00009431"/>
    </source>
</evidence>
<dbReference type="InterPro" id="IPR001563">
    <property type="entry name" value="Peptidase_S10"/>
</dbReference>
<evidence type="ECO:0000313" key="11">
    <source>
        <dbReference type="Proteomes" id="UP000572268"/>
    </source>
</evidence>
<name>A0A7J6KXV9_PEROL</name>
<evidence type="ECO:0000256" key="3">
    <source>
        <dbReference type="ARBA" id="ARBA00022670"/>
    </source>
</evidence>
<dbReference type="PANTHER" id="PTHR11802:SF113">
    <property type="entry name" value="SERINE CARBOXYPEPTIDASE CTSA-4.1"/>
    <property type="match status" value="1"/>
</dbReference>
<dbReference type="Proteomes" id="UP000572268">
    <property type="component" value="Unassembled WGS sequence"/>
</dbReference>
<dbReference type="PRINTS" id="PR00724">
    <property type="entry name" value="CRBOXYPTASEC"/>
</dbReference>
<dbReference type="SUPFAM" id="SSF53474">
    <property type="entry name" value="alpha/beta-Hydrolases"/>
    <property type="match status" value="1"/>
</dbReference>
<keyword evidence="6" id="KW-0325">Glycoprotein</keyword>
<dbReference type="EMBL" id="JABAHT010000999">
    <property type="protein sequence ID" value="KAF4650648.1"/>
    <property type="molecule type" value="Genomic_DNA"/>
</dbReference>
<feature type="non-terminal residue" evidence="9">
    <location>
        <position position="427"/>
    </location>
</feature>
<keyword evidence="2 7" id="KW-0121">Carboxypeptidase</keyword>
<sequence>TLEETQPLGEEAQESDVDSVSFLSRGKDLCDPAVKQVYGYYSGSNGRRLFFWLFESRSNPAKDPLVLWLSGGPGCSSMTGLILENGPCTINEYGNDTKLNPYSWNTRANLLFVDQPVGAGFADGPPVTNGSFGAADDLYMALQEFFAKHTQYRGKDFYITGESYAGHYIPAIAHKILRENTRRIEPHIPLRGIAIGNGWMNAAIQVLDYPEMAFQSCTAPHVATRKECEYIRQCSVYLPVQIPDDEYDMRITSKDGSTGNIGDARLERYLNRKDVQRKLGVCKRFKSCSDVGDFSMDEITPTETLLPDLLDAEIRVLLYDGDQDYICNWIGYEHVANEMAWPGRDAFLRAPRYEYEGADGISVGLLRSIRWKEKGMFGFFQVYRAGHLVPTEQPEAALLMINDFIDGIMGPVPFTTTAESGNNSSEL</sequence>
<evidence type="ECO:0000256" key="2">
    <source>
        <dbReference type="ARBA" id="ARBA00022645"/>
    </source>
</evidence>
<dbReference type="PANTHER" id="PTHR11802">
    <property type="entry name" value="SERINE PROTEASE FAMILY S10 SERINE CARBOXYPEPTIDASE"/>
    <property type="match status" value="1"/>
</dbReference>
<keyword evidence="5 7" id="KW-0378">Hydrolase</keyword>
<comment type="caution">
    <text evidence="9">The sequence shown here is derived from an EMBL/GenBank/DDBJ whole genome shotgun (WGS) entry which is preliminary data.</text>
</comment>
<protein>
    <recommendedName>
        <fullName evidence="7">Carboxypeptidase</fullName>
        <ecNumber evidence="7">3.4.16.-</ecNumber>
    </recommendedName>
</protein>
<evidence type="ECO:0000256" key="7">
    <source>
        <dbReference type="RuleBase" id="RU361156"/>
    </source>
</evidence>
<gene>
    <name evidence="9" type="ORF">FOL46_000145</name>
    <name evidence="8" type="ORF">FOZ61_011141</name>
</gene>
<dbReference type="GO" id="GO:0006508">
    <property type="term" value="P:proteolysis"/>
    <property type="evidence" value="ECO:0007669"/>
    <property type="project" value="UniProtKB-KW"/>
</dbReference>
<dbReference type="InterPro" id="IPR018202">
    <property type="entry name" value="Ser_caboxypep_ser_AS"/>
</dbReference>
<evidence type="ECO:0000256" key="4">
    <source>
        <dbReference type="ARBA" id="ARBA00022729"/>
    </source>
</evidence>
<dbReference type="EMBL" id="JABANN010001005">
    <property type="protein sequence ID" value="KAF4651752.1"/>
    <property type="molecule type" value="Genomic_DNA"/>
</dbReference>
<keyword evidence="4" id="KW-0732">Signal</keyword>
<dbReference type="AlphaFoldDB" id="A0A7J6KXV9"/>
<reference evidence="10 11" key="1">
    <citation type="submission" date="2020-04" db="EMBL/GenBank/DDBJ databases">
        <title>Perkinsus olseni comparative genomics.</title>
        <authorList>
            <person name="Bogema D.R."/>
        </authorList>
    </citation>
    <scope>NUCLEOTIDE SEQUENCE [LARGE SCALE GENOMIC DNA]</scope>
    <source>
        <strain evidence="8">ATCC PRA-179</strain>
        <strain evidence="9">ATCC PRA-31</strain>
    </source>
</reference>
<comment type="similarity">
    <text evidence="1 7">Belongs to the peptidase S10 family.</text>
</comment>
<evidence type="ECO:0000256" key="6">
    <source>
        <dbReference type="ARBA" id="ARBA00023180"/>
    </source>
</evidence>
<accession>A0A7J6KXV9</accession>
<proteinExistence type="inferred from homology"/>
<dbReference type="Proteomes" id="UP000570595">
    <property type="component" value="Unassembled WGS sequence"/>
</dbReference>
<organism evidence="9 11">
    <name type="scientific">Perkinsus olseni</name>
    <name type="common">Perkinsus atlanticus</name>
    <dbReference type="NCBI Taxonomy" id="32597"/>
    <lineage>
        <taxon>Eukaryota</taxon>
        <taxon>Sar</taxon>
        <taxon>Alveolata</taxon>
        <taxon>Perkinsozoa</taxon>
        <taxon>Perkinsea</taxon>
        <taxon>Perkinsida</taxon>
        <taxon>Perkinsidae</taxon>
        <taxon>Perkinsus</taxon>
    </lineage>
</organism>
<dbReference type="OrthoDB" id="443318at2759"/>
<dbReference type="Gene3D" id="3.40.50.1820">
    <property type="entry name" value="alpha/beta hydrolase"/>
    <property type="match status" value="1"/>
</dbReference>
<dbReference type="PROSITE" id="PS00131">
    <property type="entry name" value="CARBOXYPEPT_SER_SER"/>
    <property type="match status" value="1"/>
</dbReference>